<dbReference type="InterPro" id="IPR045261">
    <property type="entry name" value="MORC_ATPase"/>
</dbReference>
<sequence length="125" mass="14456">MHFNRMKDHGTLVIIYNLWEDDQGLLELDFDTYQHMVAVVAMGFVKDAKSHINVQGFNVYHKNRLIKGNGVVENQSSPLNGLKLQIAAEKIEGLNKERETLIDIFSEERARRDFEEANIRKKLKA</sequence>
<dbReference type="EMBL" id="JAVXUO010003188">
    <property type="protein sequence ID" value="KAK2965709.1"/>
    <property type="molecule type" value="Genomic_DNA"/>
</dbReference>
<dbReference type="GO" id="GO:0006281">
    <property type="term" value="P:DNA repair"/>
    <property type="evidence" value="ECO:0007669"/>
    <property type="project" value="UniProtKB-KW"/>
</dbReference>
<gene>
    <name evidence="4" type="ORF">RJ640_022236</name>
</gene>
<feature type="domain" description="Morc S5" evidence="3">
    <location>
        <begin position="28"/>
        <end position="76"/>
    </location>
</feature>
<evidence type="ECO:0000256" key="2">
    <source>
        <dbReference type="ARBA" id="ARBA00023204"/>
    </source>
</evidence>
<dbReference type="AlphaFoldDB" id="A0AA88QIL5"/>
<dbReference type="GO" id="GO:0005634">
    <property type="term" value="C:nucleus"/>
    <property type="evidence" value="ECO:0007669"/>
    <property type="project" value="TreeGrafter"/>
</dbReference>
<keyword evidence="5" id="KW-1185">Reference proteome</keyword>
<dbReference type="Proteomes" id="UP001187471">
    <property type="component" value="Unassembled WGS sequence"/>
</dbReference>
<dbReference type="Pfam" id="PF17942">
    <property type="entry name" value="Morc6_S5"/>
    <property type="match status" value="1"/>
</dbReference>
<name>A0AA88QIL5_9ASTE</name>
<evidence type="ECO:0000313" key="4">
    <source>
        <dbReference type="EMBL" id="KAK2965709.1"/>
    </source>
</evidence>
<keyword evidence="2" id="KW-0234">DNA repair</keyword>
<comment type="caution">
    <text evidence="4">The sequence shown here is derived from an EMBL/GenBank/DDBJ whole genome shotgun (WGS) entry which is preliminary data.</text>
</comment>
<proteinExistence type="predicted"/>
<dbReference type="PANTHER" id="PTHR23336:SF80">
    <property type="entry name" value="PROTEIN MICRORCHIDIA 7-LIKE"/>
    <property type="match status" value="1"/>
</dbReference>
<keyword evidence="1" id="KW-0227">DNA damage</keyword>
<evidence type="ECO:0000313" key="5">
    <source>
        <dbReference type="Proteomes" id="UP001187471"/>
    </source>
</evidence>
<evidence type="ECO:0000259" key="3">
    <source>
        <dbReference type="Pfam" id="PF17942"/>
    </source>
</evidence>
<dbReference type="PANTHER" id="PTHR23336">
    <property type="entry name" value="ZINC FINGER CW-TYPE COILED-COIL DOMAIN PROTEIN 3"/>
    <property type="match status" value="1"/>
</dbReference>
<accession>A0AA88QIL5</accession>
<dbReference type="GO" id="GO:0016887">
    <property type="term" value="F:ATP hydrolysis activity"/>
    <property type="evidence" value="ECO:0007669"/>
    <property type="project" value="InterPro"/>
</dbReference>
<organism evidence="4 5">
    <name type="scientific">Escallonia rubra</name>
    <dbReference type="NCBI Taxonomy" id="112253"/>
    <lineage>
        <taxon>Eukaryota</taxon>
        <taxon>Viridiplantae</taxon>
        <taxon>Streptophyta</taxon>
        <taxon>Embryophyta</taxon>
        <taxon>Tracheophyta</taxon>
        <taxon>Spermatophyta</taxon>
        <taxon>Magnoliopsida</taxon>
        <taxon>eudicotyledons</taxon>
        <taxon>Gunneridae</taxon>
        <taxon>Pentapetalae</taxon>
        <taxon>asterids</taxon>
        <taxon>campanulids</taxon>
        <taxon>Escalloniales</taxon>
        <taxon>Escalloniaceae</taxon>
        <taxon>Escallonia</taxon>
    </lineage>
</organism>
<protein>
    <recommendedName>
        <fullName evidence="3">Morc S5 domain-containing protein</fullName>
    </recommendedName>
</protein>
<reference evidence="4" key="1">
    <citation type="submission" date="2022-12" db="EMBL/GenBank/DDBJ databases">
        <title>Draft genome assemblies for two species of Escallonia (Escalloniales).</title>
        <authorList>
            <person name="Chanderbali A."/>
            <person name="Dervinis C."/>
            <person name="Anghel I."/>
            <person name="Soltis D."/>
            <person name="Soltis P."/>
            <person name="Zapata F."/>
        </authorList>
    </citation>
    <scope>NUCLEOTIDE SEQUENCE</scope>
    <source>
        <strain evidence="4">UCBG92.1500</strain>
        <tissue evidence="4">Leaf</tissue>
    </source>
</reference>
<evidence type="ECO:0000256" key="1">
    <source>
        <dbReference type="ARBA" id="ARBA00022763"/>
    </source>
</evidence>
<dbReference type="InterPro" id="IPR041006">
    <property type="entry name" value="Morc_S5"/>
</dbReference>